<name>A0ABP0SU62_9DINO</name>
<feature type="compositionally biased region" description="Polar residues" evidence="5">
    <location>
        <begin position="1437"/>
        <end position="1456"/>
    </location>
</feature>
<keyword evidence="4 6" id="KW-0472">Membrane</keyword>
<feature type="region of interest" description="Disordered" evidence="5">
    <location>
        <begin position="1493"/>
        <end position="1524"/>
    </location>
</feature>
<dbReference type="Gene3D" id="1.10.287.70">
    <property type="match status" value="1"/>
</dbReference>
<feature type="compositionally biased region" description="Basic and acidic residues" evidence="5">
    <location>
        <begin position="1501"/>
        <end position="1524"/>
    </location>
</feature>
<feature type="compositionally biased region" description="Polar residues" evidence="5">
    <location>
        <begin position="1199"/>
        <end position="1212"/>
    </location>
</feature>
<dbReference type="SUPFAM" id="SSF81324">
    <property type="entry name" value="Voltage-gated potassium channels"/>
    <property type="match status" value="1"/>
</dbReference>
<evidence type="ECO:0000313" key="8">
    <source>
        <dbReference type="EMBL" id="CAK9115962.1"/>
    </source>
</evidence>
<feature type="transmembrane region" description="Helical" evidence="6">
    <location>
        <begin position="163"/>
        <end position="187"/>
    </location>
</feature>
<feature type="compositionally biased region" description="Pro residues" evidence="5">
    <location>
        <begin position="1379"/>
        <end position="1392"/>
    </location>
</feature>
<dbReference type="InterPro" id="IPR005821">
    <property type="entry name" value="Ion_trans_dom"/>
</dbReference>
<evidence type="ECO:0000256" key="6">
    <source>
        <dbReference type="SAM" id="Phobius"/>
    </source>
</evidence>
<protein>
    <recommendedName>
        <fullName evidence="7">Ion transport domain-containing protein</fullName>
    </recommendedName>
</protein>
<feature type="compositionally biased region" description="Polar residues" evidence="5">
    <location>
        <begin position="1046"/>
        <end position="1063"/>
    </location>
</feature>
<feature type="compositionally biased region" description="Acidic residues" evidence="5">
    <location>
        <begin position="504"/>
        <end position="513"/>
    </location>
</feature>
<gene>
    <name evidence="8" type="ORF">CCMP2556_LOCUS53678</name>
</gene>
<organism evidence="8 9">
    <name type="scientific">Durusdinium trenchii</name>
    <dbReference type="NCBI Taxonomy" id="1381693"/>
    <lineage>
        <taxon>Eukaryota</taxon>
        <taxon>Sar</taxon>
        <taxon>Alveolata</taxon>
        <taxon>Dinophyceae</taxon>
        <taxon>Suessiales</taxon>
        <taxon>Symbiodiniaceae</taxon>
        <taxon>Durusdinium</taxon>
    </lineage>
</organism>
<feature type="region of interest" description="Disordered" evidence="5">
    <location>
        <begin position="1015"/>
        <end position="1064"/>
    </location>
</feature>
<dbReference type="Proteomes" id="UP001642484">
    <property type="component" value="Unassembled WGS sequence"/>
</dbReference>
<proteinExistence type="predicted"/>
<accession>A0ABP0SU62</accession>
<feature type="region of interest" description="Disordered" evidence="5">
    <location>
        <begin position="449"/>
        <end position="513"/>
    </location>
</feature>
<keyword evidence="9" id="KW-1185">Reference proteome</keyword>
<feature type="region of interest" description="Disordered" evidence="5">
    <location>
        <begin position="587"/>
        <end position="614"/>
    </location>
</feature>
<comment type="caution">
    <text evidence="8">The sequence shown here is derived from an EMBL/GenBank/DDBJ whole genome shotgun (WGS) entry which is preliminary data.</text>
</comment>
<feature type="domain" description="Ion transport" evidence="7">
    <location>
        <begin position="19"/>
        <end position="186"/>
    </location>
</feature>
<comment type="subcellular location">
    <subcellularLocation>
        <location evidence="1">Membrane</location>
        <topology evidence="1">Multi-pass membrane protein</topology>
    </subcellularLocation>
</comment>
<evidence type="ECO:0000256" key="4">
    <source>
        <dbReference type="ARBA" id="ARBA00023136"/>
    </source>
</evidence>
<evidence type="ECO:0000313" key="9">
    <source>
        <dbReference type="Proteomes" id="UP001642484"/>
    </source>
</evidence>
<evidence type="ECO:0000256" key="1">
    <source>
        <dbReference type="ARBA" id="ARBA00004141"/>
    </source>
</evidence>
<keyword evidence="3 6" id="KW-1133">Transmembrane helix</keyword>
<evidence type="ECO:0000259" key="7">
    <source>
        <dbReference type="Pfam" id="PF00520"/>
    </source>
</evidence>
<feature type="compositionally biased region" description="Basic and acidic residues" evidence="5">
    <location>
        <begin position="1029"/>
        <end position="1042"/>
    </location>
</feature>
<keyword evidence="2 6" id="KW-0812">Transmembrane</keyword>
<sequence>MLVFDLHCHASHIDGFAVANWLDTILVVGGLVDIFVSMRAQAEDMTTLRFVTALKAFRAIRMVRSFRFFRGLRGLVKACQCCLPSLCWSMVLLAAFMCMGGLIMGNLLQDYIKDESHSFEDRQWVWQRYGTCYRATYTLYEMTFAGNWPVNARPVMEKVNQGFVIFYLLYITIIVFAVIRVISAIFLKDTLDEAHNDAQQLVLDRLKKKATGGADALNRPERSARRSSAWYKVPVWDGNPSGFRAFKREMEWWMASMDASSCTKYNVAARWTLRQTGVVRARCEEFSPSELEGAAEVRGEDPTTGEEIVLEPADPWKGIRKLMSALEESMGRTLLDRKGELRKQFYTDLRRNPGERISSFCSRFRTLYSEMKREGITLPSDELGWFLRNRMGLDAIRVQLLDTALRGREAYEEVEAEALRLFRDLHSEDPLHKKSVVDRSPLLGRFLGQSQSGASSYRTSLPSSASSSFGTKSYKTSFSSGSQKSFKPMPKVAPRSALVAEAPTEAEPELEEEEELVPDVEESGMSLEQVLQCEAEVLAAELEELEQEGVAPEFIEGLETGVEQAAESLVTMREARSKIAELRKDRGYGKAAAAGQPSSAKPKMTGNQVNGKKSRSSCWDCGQTGHWAGDHGCPSPGAGLFKPKGGKPAKHVRVTEALATEFDTEAEPAHEDAHEVMTTARLFQHCTLSDALDKSVEVFASEVHSLALDKKLMGALDSACNRTCCGHVWLEHYLHALKAAPKVIQDLVSQQVEQETFKFGNGGTQKSTVRFRLPMMVGEDLILDMGVGRTGWQFGPFVGTLCPPPHSELLAYTRSMEAAPKHASTWRRMLLRLEARVRWHVQGIVLWLCRRPWLRFAPLPYPSITTGRQWLLQGQQMVANGAFPQRHLQKAQDLELFTAGNLKECSWLRDRLGWRMAFMEDPMLLGMMAAKSSKGAASRIRQEALAEAKKEADKAMKEGKQHEAIRTLIGPRGGLPTLKADLLKLAALVEITPPEKATVEDLKKLVRPIVQDIASKTPAVRPSPSGASSHHEPPKSLTDRPKPSVAPSTPLTVAPSTPPTLASTVPGVQLQDIHELLAQQDQKFQTMLTQVMSHMMLCNSQSLLGAHGWSTEEAERAKEFHEKEFHEMTAQELSDFSLQERTRVQESEAELTEGHYPIALAKAFIKGLERQFHADHGHCREVLAVDGEEVEPDDDTGEQAVQNPFDSESDISSMGEEQESGTRISSATRLAVKRLHENTGHRSNRRLARALVLAGAPAEVIAAAKQLRCSICDEKKRPKSKRPSTLPSPKDVSDQVHIDIFESSDINEQKYYVVHCIDWTSRFQMGEVMLTKDSESIRRAELSRLASSMEQISADVWHDAIRDCVESALHDARRDPQAPATPLPIAAPPTPSRPSSAPALPPVPEESVEELPPVAPVDLLQALDNGNPEPLALPGSGSLSRRASTLSSFGVGSQPASVHAAPGTPVPALIRQASQVAPQTPPVSSRMEAAIDDARELEEESSSRKRTAEVDAEALREEGRMETTEGHSVLVTTALVQNVLKTKNALVSEFAKAPENAKVPESDVVSPHKDTLEEDFMRSKIHPLRFIQELVEKDKRDPNMSEVVDHGSWSGRWPLPSRSSWQAHEITCSLWPCSENEVNAAKTARREVKWKQIPEHEKAEYRKAAEAGWKVQTDNFAFEPLSEEESSRVRSKLRDAGELNKILHPRFIYTDKNDGKRSASTPMPLLANARLVIPGYQDETAYTVRKDVAPVADQSRLDEESDGCSTVDVFDKTSSDTPTYGSQKSLAFTVGWIREVLRKVVLPSGRSCEVKLSKQCTVLELKVAAQRLLNQNLLKLLYAGTLLDASAQLSSLGSLHGETLNAVVQVVQITATREAFALWCHEGGLITWGHPG</sequence>
<evidence type="ECO:0000256" key="2">
    <source>
        <dbReference type="ARBA" id="ARBA00022692"/>
    </source>
</evidence>
<feature type="compositionally biased region" description="Polar residues" evidence="5">
    <location>
        <begin position="449"/>
        <end position="485"/>
    </location>
</feature>
<dbReference type="InterPro" id="IPR029071">
    <property type="entry name" value="Ubiquitin-like_domsf"/>
</dbReference>
<reference evidence="8 9" key="1">
    <citation type="submission" date="2024-02" db="EMBL/GenBank/DDBJ databases">
        <authorList>
            <person name="Chen Y."/>
            <person name="Shah S."/>
            <person name="Dougan E. K."/>
            <person name="Thang M."/>
            <person name="Chan C."/>
        </authorList>
    </citation>
    <scope>NUCLEOTIDE SEQUENCE [LARGE SCALE GENOMIC DNA]</scope>
</reference>
<dbReference type="SUPFAM" id="SSF54236">
    <property type="entry name" value="Ubiquitin-like"/>
    <property type="match status" value="1"/>
</dbReference>
<feature type="region of interest" description="Disordered" evidence="5">
    <location>
        <begin position="1189"/>
        <end position="1229"/>
    </location>
</feature>
<dbReference type="Pfam" id="PF00520">
    <property type="entry name" value="Ion_trans"/>
    <property type="match status" value="1"/>
</dbReference>
<evidence type="ECO:0000256" key="5">
    <source>
        <dbReference type="SAM" id="MobiDB-lite"/>
    </source>
</evidence>
<feature type="region of interest" description="Disordered" evidence="5">
    <location>
        <begin position="1371"/>
        <end position="1463"/>
    </location>
</feature>
<dbReference type="EMBL" id="CAXAMN010028284">
    <property type="protein sequence ID" value="CAK9115962.1"/>
    <property type="molecule type" value="Genomic_DNA"/>
</dbReference>
<evidence type="ECO:0000256" key="3">
    <source>
        <dbReference type="ARBA" id="ARBA00022989"/>
    </source>
</evidence>